<protein>
    <submittedName>
        <fullName evidence="1">AMP-binding enzyme family protein</fullName>
    </submittedName>
</protein>
<organism evidence="1 2">
    <name type="scientific">Tetrahymena thermophila (strain SB210)</name>
    <dbReference type="NCBI Taxonomy" id="312017"/>
    <lineage>
        <taxon>Eukaryota</taxon>
        <taxon>Sar</taxon>
        <taxon>Alveolata</taxon>
        <taxon>Ciliophora</taxon>
        <taxon>Intramacronucleata</taxon>
        <taxon>Oligohymenophorea</taxon>
        <taxon>Hymenostomatida</taxon>
        <taxon>Tetrahymenina</taxon>
        <taxon>Tetrahymenidae</taxon>
        <taxon>Tetrahymena</taxon>
    </lineage>
</organism>
<sequence length="641" mass="75981">MQSYSQNKIDPKYKLQSFISEDKIEYMLQNDYFGFDLQGLNGTLSMLEQQTGKQYLTFMPAFLVSKVGQLDPLYIMLDIIQCQSQKLKNYKCIDFSKSQGYQLVQNDYSNYTSELIIVVYKCTDTDFFKKTVPTNCASDKEINDLINDKNQQFEIKMKVSQFNTTSEKMEERYKRYYTNLQTNFMVYANQMSTKLQTDVKQGIFQQNTQTYSSIIDYANQQQRSFDRETLKQLTNIYALLQLNIVLDEQVQYAQIQYVSILEVLSIFNSTFAILMGAGLLSRYFSKRIIYDQFYQSFFKEFFSQSQIQAKMQISQDLEQSNANKNNEIQKNIMQFQNFISFLKSKQNNFQIEQNSKEDIKIDKEQQLDCDMIEIDEQNGIRDYQLQQMNSIQIDKINKNSFLKYQMQFSKLQLTPSNETTKDLFQQNTIIEQDVSPLINNLLLQNSIKKQDNTTNKSIQHDKQNINPTHKLLPFPLNDLKRSFNKNIQMSKIIENRYDQQNQPRQVDKNIIKTFIELQKKNININKLKKNLENQEGMKFSEIKDLFDRSLNIYEIYKDIQFIKKALRILLSVEQYAAIQLIGYSIDNQNQQQNERNHINLQIKQENSQEELIQNLCNFFEKMLYQNEYGQIDQRILNSLIV</sequence>
<name>Q234X8_TETTS</name>
<proteinExistence type="predicted"/>
<dbReference type="KEGG" id="tet:TTHERM_00096700"/>
<dbReference type="HOGENOM" id="CLU_013044_1_1_1"/>
<dbReference type="Proteomes" id="UP000009168">
    <property type="component" value="Unassembled WGS sequence"/>
</dbReference>
<dbReference type="EMBL" id="GG662767">
    <property type="protein sequence ID" value="EAR91875.1"/>
    <property type="molecule type" value="Genomic_DNA"/>
</dbReference>
<evidence type="ECO:0000313" key="2">
    <source>
        <dbReference type="Proteomes" id="UP000009168"/>
    </source>
</evidence>
<reference evidence="2" key="1">
    <citation type="journal article" date="2006" name="PLoS Biol.">
        <title>Macronuclear genome sequence of the ciliate Tetrahymena thermophila, a model eukaryote.</title>
        <authorList>
            <person name="Eisen J.A."/>
            <person name="Coyne R.S."/>
            <person name="Wu M."/>
            <person name="Wu D."/>
            <person name="Thiagarajan M."/>
            <person name="Wortman J.R."/>
            <person name="Badger J.H."/>
            <person name="Ren Q."/>
            <person name="Amedeo P."/>
            <person name="Jones K.M."/>
            <person name="Tallon L.J."/>
            <person name="Delcher A.L."/>
            <person name="Salzberg S.L."/>
            <person name="Silva J.C."/>
            <person name="Haas B.J."/>
            <person name="Majoros W.H."/>
            <person name="Farzad M."/>
            <person name="Carlton J.M."/>
            <person name="Smith R.K. Jr."/>
            <person name="Garg J."/>
            <person name="Pearlman R.E."/>
            <person name="Karrer K.M."/>
            <person name="Sun L."/>
            <person name="Manning G."/>
            <person name="Elde N.C."/>
            <person name="Turkewitz A.P."/>
            <person name="Asai D.J."/>
            <person name="Wilkes D.E."/>
            <person name="Wang Y."/>
            <person name="Cai H."/>
            <person name="Collins K."/>
            <person name="Stewart B.A."/>
            <person name="Lee S.R."/>
            <person name="Wilamowska K."/>
            <person name="Weinberg Z."/>
            <person name="Ruzzo W.L."/>
            <person name="Wloga D."/>
            <person name="Gaertig J."/>
            <person name="Frankel J."/>
            <person name="Tsao C.-C."/>
            <person name="Gorovsky M.A."/>
            <person name="Keeling P.J."/>
            <person name="Waller R.F."/>
            <person name="Patron N.J."/>
            <person name="Cherry J.M."/>
            <person name="Stover N.A."/>
            <person name="Krieger C.J."/>
            <person name="del Toro C."/>
            <person name="Ryder H.F."/>
            <person name="Williamson S.C."/>
            <person name="Barbeau R.A."/>
            <person name="Hamilton E.P."/>
            <person name="Orias E."/>
        </authorList>
    </citation>
    <scope>NUCLEOTIDE SEQUENCE [LARGE SCALE GENOMIC DNA]</scope>
    <source>
        <strain evidence="2">SB210</strain>
    </source>
</reference>
<dbReference type="OrthoDB" id="302623at2759"/>
<dbReference type="InParanoid" id="Q234X8"/>
<keyword evidence="2" id="KW-1185">Reference proteome</keyword>
<dbReference type="AlphaFoldDB" id="Q234X8"/>
<accession>Q234X8</accession>
<dbReference type="GeneID" id="7831926"/>
<dbReference type="RefSeq" id="XP_001012120.1">
    <property type="nucleotide sequence ID" value="XM_001012120.2"/>
</dbReference>
<gene>
    <name evidence="1" type="ORF">TTHERM_00096700</name>
</gene>
<evidence type="ECO:0000313" key="1">
    <source>
        <dbReference type="EMBL" id="EAR91875.1"/>
    </source>
</evidence>